<dbReference type="PANTHER" id="PTHR10728:SF62">
    <property type="entry name" value="LYSOPHOSPHOLIPASE"/>
    <property type="match status" value="1"/>
</dbReference>
<evidence type="ECO:0000313" key="12">
    <source>
        <dbReference type="Proteomes" id="UP000030752"/>
    </source>
</evidence>
<dbReference type="SUPFAM" id="SSF52151">
    <property type="entry name" value="FabD/lysophospholipase-like"/>
    <property type="match status" value="1"/>
</dbReference>
<dbReference type="Gene3D" id="3.40.1090.10">
    <property type="entry name" value="Cytosolic phospholipase A2 catalytic domain"/>
    <property type="match status" value="1"/>
</dbReference>
<dbReference type="AlphaFoldDB" id="W2RQV5"/>
<keyword evidence="5 8" id="KW-0443">Lipid metabolism</keyword>
<dbReference type="EC" id="3.1.1.5" evidence="2 9"/>
<dbReference type="GO" id="GO:0005829">
    <property type="term" value="C:cytosol"/>
    <property type="evidence" value="ECO:0007669"/>
    <property type="project" value="TreeGrafter"/>
</dbReference>
<dbReference type="InterPro" id="IPR016035">
    <property type="entry name" value="Acyl_Trfase/lysoPLipase"/>
</dbReference>
<dbReference type="Pfam" id="PF01735">
    <property type="entry name" value="PLA2_B"/>
    <property type="match status" value="1"/>
</dbReference>
<feature type="domain" description="PLA2c" evidence="10">
    <location>
        <begin position="1"/>
        <end position="508"/>
    </location>
</feature>
<evidence type="ECO:0000256" key="1">
    <source>
        <dbReference type="ARBA" id="ARBA00008780"/>
    </source>
</evidence>
<evidence type="ECO:0000259" key="10">
    <source>
        <dbReference type="PROSITE" id="PS51210"/>
    </source>
</evidence>
<keyword evidence="6" id="KW-0325">Glycoprotein</keyword>
<accession>W2RQV5</accession>
<reference evidence="11 12" key="1">
    <citation type="submission" date="2013-03" db="EMBL/GenBank/DDBJ databases">
        <title>The Genome Sequence of Phialophora europaea CBS 101466.</title>
        <authorList>
            <consortium name="The Broad Institute Genomics Platform"/>
            <person name="Cuomo C."/>
            <person name="de Hoog S."/>
            <person name="Gorbushina A."/>
            <person name="Walker B."/>
            <person name="Young S.K."/>
            <person name="Zeng Q."/>
            <person name="Gargeya S."/>
            <person name="Fitzgerald M."/>
            <person name="Haas B."/>
            <person name="Abouelleil A."/>
            <person name="Allen A.W."/>
            <person name="Alvarado L."/>
            <person name="Arachchi H.M."/>
            <person name="Berlin A.M."/>
            <person name="Chapman S.B."/>
            <person name="Gainer-Dewar J."/>
            <person name="Goldberg J."/>
            <person name="Griggs A."/>
            <person name="Gujja S."/>
            <person name="Hansen M."/>
            <person name="Howarth C."/>
            <person name="Imamovic A."/>
            <person name="Ireland A."/>
            <person name="Larimer J."/>
            <person name="McCowan C."/>
            <person name="Murphy C."/>
            <person name="Pearson M."/>
            <person name="Poon T.W."/>
            <person name="Priest M."/>
            <person name="Roberts A."/>
            <person name="Saif S."/>
            <person name="Shea T."/>
            <person name="Sisk P."/>
            <person name="Sykes S."/>
            <person name="Wortman J."/>
            <person name="Nusbaum C."/>
            <person name="Birren B."/>
        </authorList>
    </citation>
    <scope>NUCLEOTIDE SEQUENCE [LARGE SCALE GENOMIC DNA]</scope>
    <source>
        <strain evidence="11 12">CBS 101466</strain>
    </source>
</reference>
<dbReference type="GO" id="GO:0046475">
    <property type="term" value="P:glycerophospholipid catabolic process"/>
    <property type="evidence" value="ECO:0007669"/>
    <property type="project" value="TreeGrafter"/>
</dbReference>
<proteinExistence type="inferred from homology"/>
<dbReference type="SMART" id="SM00022">
    <property type="entry name" value="PLAc"/>
    <property type="match status" value="1"/>
</dbReference>
<evidence type="ECO:0000313" key="11">
    <source>
        <dbReference type="EMBL" id="ETN38103.1"/>
    </source>
</evidence>
<dbReference type="RefSeq" id="XP_008720272.1">
    <property type="nucleotide sequence ID" value="XM_008722050.1"/>
</dbReference>
<keyword evidence="12" id="KW-1185">Reference proteome</keyword>
<dbReference type="OrthoDB" id="4084751at2759"/>
<dbReference type="FunFam" id="3.40.1090.10:FF:000010">
    <property type="entry name" value="Lysophospholipase"/>
    <property type="match status" value="1"/>
</dbReference>
<keyword evidence="4 8" id="KW-0442">Lipid degradation</keyword>
<evidence type="ECO:0000256" key="6">
    <source>
        <dbReference type="ARBA" id="ARBA00023180"/>
    </source>
</evidence>
<gene>
    <name evidence="11" type="ORF">HMPREF1541_07727</name>
</gene>
<evidence type="ECO:0000256" key="9">
    <source>
        <dbReference type="RuleBase" id="RU362103"/>
    </source>
</evidence>
<comment type="similarity">
    <text evidence="1 9">Belongs to the lysophospholipase family.</text>
</comment>
<dbReference type="eggNOG" id="KOG1325">
    <property type="taxonomic scope" value="Eukaryota"/>
</dbReference>
<sequence length="553" mass="59470">MGNLLGRLNISGFDAQAYLNENADNTSNLPNIAIAASGGGYRAMLNGAGAVAAFDSRTENSTGPGQLGGLLQSATYFSGLSGGSWLVGSIYINNFTSIDAILGDNTSGLWDLEHSILQGPATVSDYYRQLMDAVGGKTDAGFNDSITDYWGRALSYQLVNATDGGPAYTWSSIALQPEFVDGKMPMPIIIADERAPGQLAIAPNTTVFEFNPWELGTFDPTTYGFAPLEYLGSSFSAGTLPQNEECVRGFDNAGFIMGTSSSLFNQGFLLINGTNDTNVLTNAVTAILEQIGDDNNDISLYGPNPFYYYHNETNANAQSPTLYLVDGGEDLQNIPLHPLIQPPRSVDIIFAIDSSADTQTSWPNGTSMVATYRRSLDPTGIANGTVFPSVPDQSSFVNLGLNTRPTFFGCDSSNMTGPSPLIVYIPNFPYSYLSNVSTFDLQYNTTERNSIIQNGYNVVTMANGTTDMEWPACVGCAILSRSLEKTGTDIPRVCQQCFTRYCWNGTINSTQPLPYSPEVALTADAESETAKLTTSLTTLIVICAFVMRLHAVF</sequence>
<dbReference type="PROSITE" id="PS51210">
    <property type="entry name" value="PLA2C"/>
    <property type="match status" value="1"/>
</dbReference>
<dbReference type="GO" id="GO:0004622">
    <property type="term" value="F:phosphatidylcholine lysophospholipase activity"/>
    <property type="evidence" value="ECO:0007669"/>
    <property type="project" value="UniProtKB-EC"/>
</dbReference>
<comment type="catalytic activity">
    <reaction evidence="7 9">
        <text>a 1-acyl-sn-glycero-3-phosphocholine + H2O = sn-glycerol 3-phosphocholine + a fatty acid + H(+)</text>
        <dbReference type="Rhea" id="RHEA:15177"/>
        <dbReference type="ChEBI" id="CHEBI:15377"/>
        <dbReference type="ChEBI" id="CHEBI:15378"/>
        <dbReference type="ChEBI" id="CHEBI:16870"/>
        <dbReference type="ChEBI" id="CHEBI:28868"/>
        <dbReference type="ChEBI" id="CHEBI:58168"/>
        <dbReference type="EC" id="3.1.1.5"/>
    </reaction>
</comment>
<dbReference type="FunCoup" id="W2RQV5">
    <property type="interactions" value="78"/>
</dbReference>
<dbReference type="HOGENOM" id="CLU_014602_0_0_1"/>
<evidence type="ECO:0000256" key="8">
    <source>
        <dbReference type="PROSITE-ProRule" id="PRU00555"/>
    </source>
</evidence>
<dbReference type="InterPro" id="IPR002642">
    <property type="entry name" value="LysoPLipase_cat_dom"/>
</dbReference>
<organism evidence="11 12">
    <name type="scientific">Cyphellophora europaea (strain CBS 101466)</name>
    <name type="common">Phialophora europaea</name>
    <dbReference type="NCBI Taxonomy" id="1220924"/>
    <lineage>
        <taxon>Eukaryota</taxon>
        <taxon>Fungi</taxon>
        <taxon>Dikarya</taxon>
        <taxon>Ascomycota</taxon>
        <taxon>Pezizomycotina</taxon>
        <taxon>Eurotiomycetes</taxon>
        <taxon>Chaetothyriomycetidae</taxon>
        <taxon>Chaetothyriales</taxon>
        <taxon>Cyphellophoraceae</taxon>
        <taxon>Cyphellophora</taxon>
    </lineage>
</organism>
<dbReference type="STRING" id="1220924.W2RQV5"/>
<dbReference type="VEuPathDB" id="FungiDB:HMPREF1541_07727"/>
<dbReference type="InParanoid" id="W2RQV5"/>
<protein>
    <recommendedName>
        <fullName evidence="2 9">Lysophospholipase</fullName>
        <ecNumber evidence="2 9">3.1.1.5</ecNumber>
    </recommendedName>
</protein>
<dbReference type="Proteomes" id="UP000030752">
    <property type="component" value="Unassembled WGS sequence"/>
</dbReference>
<dbReference type="EMBL" id="KB822723">
    <property type="protein sequence ID" value="ETN38103.1"/>
    <property type="molecule type" value="Genomic_DNA"/>
</dbReference>
<evidence type="ECO:0000256" key="2">
    <source>
        <dbReference type="ARBA" id="ARBA00013274"/>
    </source>
</evidence>
<dbReference type="GeneID" id="19975066"/>
<dbReference type="PANTHER" id="PTHR10728">
    <property type="entry name" value="CYTOSOLIC PHOSPHOLIPASE A2"/>
    <property type="match status" value="1"/>
</dbReference>
<dbReference type="GO" id="GO:0004623">
    <property type="term" value="F:phospholipase A2 activity"/>
    <property type="evidence" value="ECO:0007669"/>
    <property type="project" value="TreeGrafter"/>
</dbReference>
<dbReference type="GO" id="GO:0005783">
    <property type="term" value="C:endoplasmic reticulum"/>
    <property type="evidence" value="ECO:0007669"/>
    <property type="project" value="TreeGrafter"/>
</dbReference>
<evidence type="ECO:0000256" key="7">
    <source>
        <dbReference type="ARBA" id="ARBA00049531"/>
    </source>
</evidence>
<keyword evidence="3 8" id="KW-0378">Hydrolase</keyword>
<name>W2RQV5_CYPE1</name>
<evidence type="ECO:0000256" key="4">
    <source>
        <dbReference type="ARBA" id="ARBA00022963"/>
    </source>
</evidence>
<evidence type="ECO:0000256" key="3">
    <source>
        <dbReference type="ARBA" id="ARBA00022801"/>
    </source>
</evidence>
<evidence type="ECO:0000256" key="5">
    <source>
        <dbReference type="ARBA" id="ARBA00023098"/>
    </source>
</evidence>